<dbReference type="InterPro" id="IPR003280">
    <property type="entry name" value="2pore_dom_K_chnl"/>
</dbReference>
<feature type="transmembrane region" description="Helical" evidence="8">
    <location>
        <begin position="76"/>
        <end position="96"/>
    </location>
</feature>
<evidence type="ECO:0000256" key="5">
    <source>
        <dbReference type="ARBA" id="ARBA00023065"/>
    </source>
</evidence>
<feature type="transmembrane region" description="Helical" evidence="8">
    <location>
        <begin position="144"/>
        <end position="162"/>
    </location>
</feature>
<dbReference type="GO" id="GO:0015271">
    <property type="term" value="F:outward rectifier potassium channel activity"/>
    <property type="evidence" value="ECO:0007669"/>
    <property type="project" value="TreeGrafter"/>
</dbReference>
<comment type="caution">
    <text evidence="10">The sequence shown here is derived from an EMBL/GenBank/DDBJ whole genome shotgun (WGS) entry which is preliminary data.</text>
</comment>
<evidence type="ECO:0000256" key="1">
    <source>
        <dbReference type="ARBA" id="ARBA00004141"/>
    </source>
</evidence>
<evidence type="ECO:0000259" key="9">
    <source>
        <dbReference type="Pfam" id="PF07885"/>
    </source>
</evidence>
<evidence type="ECO:0000313" key="11">
    <source>
        <dbReference type="Proteomes" id="UP001230188"/>
    </source>
</evidence>
<dbReference type="GO" id="GO:0022841">
    <property type="term" value="F:potassium ion leak channel activity"/>
    <property type="evidence" value="ECO:0007669"/>
    <property type="project" value="TreeGrafter"/>
</dbReference>
<evidence type="ECO:0000256" key="8">
    <source>
        <dbReference type="SAM" id="Phobius"/>
    </source>
</evidence>
<organism evidence="10 11">
    <name type="scientific">Chrysophaeum taylorii</name>
    <dbReference type="NCBI Taxonomy" id="2483200"/>
    <lineage>
        <taxon>Eukaryota</taxon>
        <taxon>Sar</taxon>
        <taxon>Stramenopiles</taxon>
        <taxon>Ochrophyta</taxon>
        <taxon>Pelagophyceae</taxon>
        <taxon>Pelagomonadales</taxon>
        <taxon>Pelagomonadaceae</taxon>
        <taxon>Chrysophaeum</taxon>
    </lineage>
</organism>
<sequence length="487" mass="55270">MLTAVISSKLFDDEGVRPFVRDTGLIVAFYICSVVILGIVEEEWSYIDRVYFISVTVTTVGYGYPEVGKRQSARLFVTVMIIVGMTLIFSLMKQYAMVCHRVYERLHRKVLGSLGFKTVLLDELPVETHTPEQVEAQAQYTRQYASALMPLVVLMVMCFFAAHYRMKLSWSDSLYFTIVTMTTVGYGDISPERPVDRAVCSVFLLALVCVMSNTISEILVISTRCRVRRGKLARVDVEKIIMNKAQDDPESLEEPVVTESEYIVEALLQDGLIDKQIIVSIRRAYYWTAYACQNPGNALHGINAKSIYEKWYRPRNPNPAQLLLRAVSGGLTRGKSSSSSPYSLDSADRAPYNLVPPKLPSRYASSPQLRQEESYLSRLSDTDRSRISYEQWRRDYWNPQLQQARELGRALRNGSIDDSFKRSDSTLLCARKRVAKSLTNNRPSKIPTKDVSMVVPIETKQEDVEVFVDQVAFMPSRIVSRSFSDGV</sequence>
<feature type="transmembrane region" description="Helical" evidence="8">
    <location>
        <begin position="19"/>
        <end position="40"/>
    </location>
</feature>
<feature type="transmembrane region" description="Helical" evidence="8">
    <location>
        <begin position="202"/>
        <end position="221"/>
    </location>
</feature>
<accession>A0AAD7XJ31</accession>
<keyword evidence="7" id="KW-0407">Ion channel</keyword>
<keyword evidence="5" id="KW-0406">Ion transport</keyword>
<dbReference type="InterPro" id="IPR013099">
    <property type="entry name" value="K_chnl_dom"/>
</dbReference>
<keyword evidence="6 8" id="KW-0472">Membrane</keyword>
<evidence type="ECO:0000256" key="7">
    <source>
        <dbReference type="ARBA" id="ARBA00023303"/>
    </source>
</evidence>
<keyword evidence="4 8" id="KW-1133">Transmembrane helix</keyword>
<dbReference type="Gene3D" id="1.10.287.70">
    <property type="match status" value="2"/>
</dbReference>
<dbReference type="GO" id="GO:0005886">
    <property type="term" value="C:plasma membrane"/>
    <property type="evidence" value="ECO:0007669"/>
    <property type="project" value="TreeGrafter"/>
</dbReference>
<evidence type="ECO:0000313" key="10">
    <source>
        <dbReference type="EMBL" id="KAJ8601273.1"/>
    </source>
</evidence>
<keyword evidence="11" id="KW-1185">Reference proteome</keyword>
<feature type="domain" description="Potassium channel" evidence="9">
    <location>
        <begin position="153"/>
        <end position="218"/>
    </location>
</feature>
<protein>
    <recommendedName>
        <fullName evidence="9">Potassium channel domain-containing protein</fullName>
    </recommendedName>
</protein>
<evidence type="ECO:0000256" key="3">
    <source>
        <dbReference type="ARBA" id="ARBA00022692"/>
    </source>
</evidence>
<evidence type="ECO:0000256" key="6">
    <source>
        <dbReference type="ARBA" id="ARBA00023136"/>
    </source>
</evidence>
<proteinExistence type="predicted"/>
<name>A0AAD7XJ31_9STRA</name>
<dbReference type="SUPFAM" id="SSF81324">
    <property type="entry name" value="Voltage-gated potassium channels"/>
    <property type="match status" value="2"/>
</dbReference>
<dbReference type="PANTHER" id="PTHR11003:SF291">
    <property type="entry name" value="IP11374P"/>
    <property type="match status" value="1"/>
</dbReference>
<dbReference type="GO" id="GO:0030322">
    <property type="term" value="P:stabilization of membrane potential"/>
    <property type="evidence" value="ECO:0007669"/>
    <property type="project" value="TreeGrafter"/>
</dbReference>
<dbReference type="AlphaFoldDB" id="A0AAD7XJ31"/>
<evidence type="ECO:0000256" key="2">
    <source>
        <dbReference type="ARBA" id="ARBA00022448"/>
    </source>
</evidence>
<dbReference type="Pfam" id="PF07885">
    <property type="entry name" value="Ion_trans_2"/>
    <property type="match status" value="2"/>
</dbReference>
<dbReference type="Proteomes" id="UP001230188">
    <property type="component" value="Unassembled WGS sequence"/>
</dbReference>
<dbReference type="EMBL" id="JAQMWT010000442">
    <property type="protein sequence ID" value="KAJ8601273.1"/>
    <property type="molecule type" value="Genomic_DNA"/>
</dbReference>
<keyword evidence="3 8" id="KW-0812">Transmembrane</keyword>
<keyword evidence="2" id="KW-0813">Transport</keyword>
<evidence type="ECO:0000256" key="4">
    <source>
        <dbReference type="ARBA" id="ARBA00022989"/>
    </source>
</evidence>
<comment type="subcellular location">
    <subcellularLocation>
        <location evidence="1">Membrane</location>
        <topology evidence="1">Multi-pass membrane protein</topology>
    </subcellularLocation>
</comment>
<reference evidence="10" key="1">
    <citation type="submission" date="2023-01" db="EMBL/GenBank/DDBJ databases">
        <title>Metagenome sequencing of chrysophaentin producing Chrysophaeum taylorii.</title>
        <authorList>
            <person name="Davison J."/>
            <person name="Bewley C."/>
        </authorList>
    </citation>
    <scope>NUCLEOTIDE SEQUENCE</scope>
    <source>
        <strain evidence="10">NIES-1699</strain>
    </source>
</reference>
<gene>
    <name evidence="10" type="ORF">CTAYLR_010694</name>
</gene>
<dbReference type="PANTHER" id="PTHR11003">
    <property type="entry name" value="POTASSIUM CHANNEL, SUBFAMILY K"/>
    <property type="match status" value="1"/>
</dbReference>
<feature type="domain" description="Potassium channel" evidence="9">
    <location>
        <begin position="26"/>
        <end position="96"/>
    </location>
</feature>